<dbReference type="PANTHER" id="PTHR12894">
    <property type="entry name" value="CNH DOMAIN CONTAINING"/>
    <property type="match status" value="1"/>
</dbReference>
<feature type="domain" description="Vacuolar sorting protein 39/Transforming growth factor beta receptor-associated zinc finger" evidence="3">
    <location>
        <begin position="766"/>
        <end position="801"/>
    </location>
</feature>
<dbReference type="Pfam" id="PF10367">
    <property type="entry name" value="zf-Vps39_C"/>
    <property type="match status" value="1"/>
</dbReference>
<dbReference type="InterPro" id="IPR032914">
    <property type="entry name" value="Vam6/VPS39/TRAP1"/>
</dbReference>
<feature type="region of interest" description="Disordered" evidence="1">
    <location>
        <begin position="660"/>
        <end position="681"/>
    </location>
</feature>
<dbReference type="GO" id="GO:0005737">
    <property type="term" value="C:cytoplasm"/>
    <property type="evidence" value="ECO:0007669"/>
    <property type="project" value="TreeGrafter"/>
</dbReference>
<dbReference type="InterPro" id="IPR019453">
    <property type="entry name" value="VPS39/TGFA1_Znf"/>
</dbReference>
<proteinExistence type="predicted"/>
<evidence type="ECO:0008006" key="6">
    <source>
        <dbReference type="Google" id="ProtNLM"/>
    </source>
</evidence>
<evidence type="ECO:0000259" key="3">
    <source>
        <dbReference type="Pfam" id="PF10367"/>
    </source>
</evidence>
<accession>A0A3R7J1P1</accession>
<reference evidence="4 5" key="1">
    <citation type="submission" date="2018-07" db="EMBL/GenBank/DDBJ databases">
        <title>Genome sequencing of oomycete isolates from Chile give support for New Zealand origin for Phytophthora kernoviae and make available the first Nothophytophthora sp. genome.</title>
        <authorList>
            <person name="Studholme D.J."/>
            <person name="Sanfuentes E."/>
            <person name="Panda P."/>
            <person name="Hill R."/>
            <person name="Sambles C."/>
            <person name="Grant M."/>
            <person name="Williams N.M."/>
            <person name="Mcdougal R.L."/>
        </authorList>
    </citation>
    <scope>NUCLEOTIDE SEQUENCE [LARGE SCALE GENOMIC DNA]</scope>
    <source>
        <strain evidence="4">Chile7</strain>
    </source>
</reference>
<dbReference type="Pfam" id="PF10366">
    <property type="entry name" value="Vps39_1"/>
    <property type="match status" value="1"/>
</dbReference>
<dbReference type="GO" id="GO:0016020">
    <property type="term" value="C:membrane"/>
    <property type="evidence" value="ECO:0007669"/>
    <property type="project" value="TreeGrafter"/>
</dbReference>
<evidence type="ECO:0000313" key="4">
    <source>
        <dbReference type="EMBL" id="RLN71728.1"/>
    </source>
</evidence>
<feature type="compositionally biased region" description="Polar residues" evidence="1">
    <location>
        <begin position="663"/>
        <end position="672"/>
    </location>
</feature>
<dbReference type="PANTHER" id="PTHR12894:SF27">
    <property type="entry name" value="TRANSFORMING GROWTH FACTOR-BETA RECEPTOR-ASSOCIATED PROTEIN 1"/>
    <property type="match status" value="1"/>
</dbReference>
<comment type="caution">
    <text evidence="4">The sequence shown here is derived from an EMBL/GenBank/DDBJ whole genome shotgun (WGS) entry which is preliminary data.</text>
</comment>
<dbReference type="InterPro" id="IPR019452">
    <property type="entry name" value="VPS39/TGF_beta_rcpt-assoc_1"/>
</dbReference>
<dbReference type="GO" id="GO:0006914">
    <property type="term" value="P:autophagy"/>
    <property type="evidence" value="ECO:0007669"/>
    <property type="project" value="TreeGrafter"/>
</dbReference>
<organism evidence="4 5">
    <name type="scientific">Phytophthora kernoviae</name>
    <dbReference type="NCBI Taxonomy" id="325452"/>
    <lineage>
        <taxon>Eukaryota</taxon>
        <taxon>Sar</taxon>
        <taxon>Stramenopiles</taxon>
        <taxon>Oomycota</taxon>
        <taxon>Peronosporomycetes</taxon>
        <taxon>Peronosporales</taxon>
        <taxon>Peronosporaceae</taxon>
        <taxon>Phytophthora</taxon>
    </lineage>
</organism>
<dbReference type="EMBL" id="MBAD02000034">
    <property type="protein sequence ID" value="RLN71728.1"/>
    <property type="molecule type" value="Genomic_DNA"/>
</dbReference>
<dbReference type="GO" id="GO:0034058">
    <property type="term" value="P:endosomal vesicle fusion"/>
    <property type="evidence" value="ECO:0007669"/>
    <property type="project" value="TreeGrafter"/>
</dbReference>
<evidence type="ECO:0000259" key="2">
    <source>
        <dbReference type="Pfam" id="PF10366"/>
    </source>
</evidence>
<feature type="domain" description="Vacuolar sorting protein 39/Transforming growth factor beta receptor-associated" evidence="2">
    <location>
        <begin position="309"/>
        <end position="440"/>
    </location>
</feature>
<dbReference type="Proteomes" id="UP000284657">
    <property type="component" value="Unassembled WGS sequence"/>
</dbReference>
<gene>
    <name evidence="4" type="ORF">BBJ29_002712</name>
</gene>
<protein>
    <recommendedName>
        <fullName evidence="6">CNH domain-containing protein</fullName>
    </recommendedName>
</protein>
<dbReference type="AlphaFoldDB" id="A0A3R7J1P1"/>
<evidence type="ECO:0000256" key="1">
    <source>
        <dbReference type="SAM" id="MobiDB-lite"/>
    </source>
</evidence>
<evidence type="ECO:0000313" key="5">
    <source>
        <dbReference type="Proteomes" id="UP000284657"/>
    </source>
</evidence>
<sequence length="804" mass="90308">MAETSAAYASSVSVEVEGPPKRPAQTECLLHSLYPWDDLSPLLFVGSSDGTLRSYVTDSRLTSFRLQSDYKRLFHVCCGFLDSWGVFATLTDNRLKFYDLPLQSNPQLDGSRDSAARGLITREDTKGAILFAVHEDTKTITVLLKTNTLKVFDWTVNRVLEPRAQHELQTLLPSLLPVQQLLMLKESPLSDADQRKLYADYGFDLFRSSRRLEAMQFFFDSKIDVMEVLLLFPRNLLPRKASALRKDNSNNSKNDVVEGDDLVDSLLALIGFLRRKRSAFLKREDEQVALGIHVRRNVGPNEESELELIDTMLVKCLVVVAEKLEYQERAKHALFDVVTGQNWCEIGEAEIFLRAHRRFKALLAFYSARKLHRKALELLEDLERSSASAATLSEKTDEPQLQNTDDLQTSHDYMVLIAQYLRVLGKKHSELVFEFSRRVLSVNPSLGLSIFTQREVPGTKKDIDPAAVLQHLKTCSLTTSDSAVTQVEVEAPVEDASVPTLSLTSSQMLAIEYLTQVIFEGTCQLTSRLHDEVVYLLLDTIQAKTPQNQRLTSRVESQRGLTGLLRRKLLQFLEFQGAAYHPERMLSRTPVEMVDEHAALLSKLGRHREVLQLYALELKDAALAEAYCNRCYESKTADSSIYSILLRIYLRPPYRTGGPVPGATTSTVTGSPPKQGLWGRSSSTGLQSEAVNAAINVLNKYAERIDVSTALELLPADVGAAPLAGFFRRVLERQVQRFRNGQVKKQLSKMENFKVREQLSTKRKGSVTVWSSQCCQSCGKKLGLGTFVRLPNGALLHYSCQPVP</sequence>
<name>A0A3R7J1P1_9STRA</name>